<dbReference type="PATRIC" id="fig|1317118.6.peg.21"/>
<evidence type="ECO:0000313" key="2">
    <source>
        <dbReference type="Proteomes" id="UP000019063"/>
    </source>
</evidence>
<evidence type="ECO:0000313" key="1">
    <source>
        <dbReference type="EMBL" id="ETW14265.1"/>
    </source>
</evidence>
<dbReference type="EMBL" id="AQQW01000001">
    <property type="protein sequence ID" value="ETW14265.1"/>
    <property type="molecule type" value="Genomic_DNA"/>
</dbReference>
<dbReference type="AlphaFoldDB" id="W4HQI1"/>
<dbReference type="Proteomes" id="UP000019063">
    <property type="component" value="Unassembled WGS sequence"/>
</dbReference>
<organism evidence="1 2">
    <name type="scientific">Roseivivax marinus</name>
    <dbReference type="NCBI Taxonomy" id="1379903"/>
    <lineage>
        <taxon>Bacteria</taxon>
        <taxon>Pseudomonadati</taxon>
        <taxon>Pseudomonadota</taxon>
        <taxon>Alphaproteobacteria</taxon>
        <taxon>Rhodobacterales</taxon>
        <taxon>Roseobacteraceae</taxon>
        <taxon>Roseivivax</taxon>
    </lineage>
</organism>
<sequence length="175" mass="18661">MKTSVGVLLISALTVAGCGTVRDSRLNPFNWFGPARTVAVDAAPSQAAAGRNALIPERNRAGSIFRRNREEGVYAGRPMAVIDEMLIERRPGGAIVRATGIADRAGPFDVRLVPDEAAPAGVLRYTLSAYQRPGPRNVGPDARKATAAVWLTDNDLATISRIEVAGRENAIARSR</sequence>
<dbReference type="STRING" id="1379903.ATO8_00110"/>
<reference evidence="1 2" key="1">
    <citation type="journal article" date="2014" name="Antonie Van Leeuwenhoek">
        <title>Roseivivax atlanticus sp. nov., isolated from surface seawater of the Atlantic Ocean.</title>
        <authorList>
            <person name="Li G."/>
            <person name="Lai Q."/>
            <person name="Liu X."/>
            <person name="Sun F."/>
            <person name="Shao Z."/>
        </authorList>
    </citation>
    <scope>NUCLEOTIDE SEQUENCE [LARGE SCALE GENOMIC DNA]</scope>
    <source>
        <strain evidence="1 2">22II-s10s</strain>
    </source>
</reference>
<dbReference type="eggNOG" id="ENOG5032YYC">
    <property type="taxonomic scope" value="Bacteria"/>
</dbReference>
<evidence type="ECO:0008006" key="3">
    <source>
        <dbReference type="Google" id="ProtNLM"/>
    </source>
</evidence>
<protein>
    <recommendedName>
        <fullName evidence="3">Lipoprotein</fullName>
    </recommendedName>
</protein>
<dbReference type="RefSeq" id="WP_043841050.1">
    <property type="nucleotide sequence ID" value="NZ_AQQW01000001.1"/>
</dbReference>
<gene>
    <name evidence="1" type="ORF">ATO8_00110</name>
</gene>
<accession>W4HQI1</accession>
<keyword evidence="2" id="KW-1185">Reference proteome</keyword>
<dbReference type="PROSITE" id="PS51257">
    <property type="entry name" value="PROKAR_LIPOPROTEIN"/>
    <property type="match status" value="1"/>
</dbReference>
<name>W4HQI1_9RHOB</name>
<proteinExistence type="predicted"/>
<comment type="caution">
    <text evidence="1">The sequence shown here is derived from an EMBL/GenBank/DDBJ whole genome shotgun (WGS) entry which is preliminary data.</text>
</comment>